<comment type="caution">
    <text evidence="2">The sequence shown here is derived from an EMBL/GenBank/DDBJ whole genome shotgun (WGS) entry which is preliminary data.</text>
</comment>
<evidence type="ECO:0000313" key="3">
    <source>
        <dbReference type="Proteomes" id="UP000014316"/>
    </source>
</evidence>
<sequence>MPLIKETILIAVIPFLVLICLALFAISIFKSRGLSKLMKTALILLIFVLLLADIYLFLFIMYFGANS</sequence>
<keyword evidence="1" id="KW-0812">Transmembrane</keyword>
<dbReference type="Proteomes" id="UP000014316">
    <property type="component" value="Unassembled WGS sequence"/>
</dbReference>
<organism evidence="2 3">
    <name type="scientific">Lacticaseibacillus paracasei subsp. paracasei Lpp123</name>
    <dbReference type="NCBI Taxonomy" id="1256201"/>
    <lineage>
        <taxon>Bacteria</taxon>
        <taxon>Bacillati</taxon>
        <taxon>Bacillota</taxon>
        <taxon>Bacilli</taxon>
        <taxon>Lactobacillales</taxon>
        <taxon>Lactobacillaceae</taxon>
        <taxon>Lacticaseibacillus</taxon>
    </lineage>
</organism>
<evidence type="ECO:0000313" key="2">
    <source>
        <dbReference type="EMBL" id="EPC50820.1"/>
    </source>
</evidence>
<protein>
    <submittedName>
        <fullName evidence="2">Uncharacterized protein</fullName>
    </submittedName>
</protein>
<name>A0A829GCC2_LACPA</name>
<reference evidence="2 3" key="1">
    <citation type="journal article" date="2013" name="PLoS ONE">
        <title>Lactobacillus paracasei comparative genomics: towards species pan-genome definition and exploitation of diversity.</title>
        <authorList>
            <person name="Smokvina T."/>
            <person name="Wels M."/>
            <person name="Polka J."/>
            <person name="Chervaux C."/>
            <person name="Brisse S."/>
            <person name="Boekhorst J."/>
            <person name="van Hylckama Vlieg J.E."/>
            <person name="Siezen R.J."/>
        </authorList>
    </citation>
    <scope>NUCLEOTIDE SEQUENCE [LARGE SCALE GENOMIC DNA]</scope>
    <source>
        <strain evidence="2 3">Lpp123</strain>
    </source>
</reference>
<accession>A0A829GCC2</accession>
<dbReference type="AlphaFoldDB" id="A0A829GCC2"/>
<feature type="transmembrane region" description="Helical" evidence="1">
    <location>
        <begin position="41"/>
        <end position="65"/>
    </location>
</feature>
<feature type="transmembrane region" description="Helical" evidence="1">
    <location>
        <begin position="6"/>
        <end position="29"/>
    </location>
</feature>
<keyword evidence="1" id="KW-0472">Membrane</keyword>
<proteinExistence type="predicted"/>
<evidence type="ECO:0000256" key="1">
    <source>
        <dbReference type="SAM" id="Phobius"/>
    </source>
</evidence>
<dbReference type="EMBL" id="ANJW01000761">
    <property type="protein sequence ID" value="EPC50820.1"/>
    <property type="molecule type" value="Genomic_DNA"/>
</dbReference>
<gene>
    <name evidence="2" type="ORF">Lpp123_12798</name>
</gene>
<keyword evidence="1" id="KW-1133">Transmembrane helix</keyword>